<dbReference type="InterPro" id="IPR046848">
    <property type="entry name" value="E_motif"/>
</dbReference>
<feature type="domain" description="Peptidase M48" evidence="10">
    <location>
        <begin position="253"/>
        <end position="414"/>
    </location>
</feature>
<evidence type="ECO:0000259" key="10">
    <source>
        <dbReference type="Pfam" id="PF01435"/>
    </source>
</evidence>
<dbReference type="GO" id="GO:0006508">
    <property type="term" value="P:proteolysis"/>
    <property type="evidence" value="ECO:0007669"/>
    <property type="project" value="UniProtKB-KW"/>
</dbReference>
<dbReference type="FunFam" id="1.25.40.10:FF:000348">
    <property type="entry name" value="Pentatricopeptide repeat-containing protein chloroplastic"/>
    <property type="match status" value="1"/>
</dbReference>
<dbReference type="InterPro" id="IPR001128">
    <property type="entry name" value="Cyt_P450"/>
</dbReference>
<comment type="cofactor">
    <cofactor evidence="1">
        <name>Zn(2+)</name>
        <dbReference type="ChEBI" id="CHEBI:29105"/>
    </cofactor>
</comment>
<evidence type="ECO:0000313" key="12">
    <source>
        <dbReference type="Proteomes" id="UP001428341"/>
    </source>
</evidence>
<dbReference type="Pfam" id="PF01435">
    <property type="entry name" value="Peptidase_M48"/>
    <property type="match status" value="1"/>
</dbReference>
<keyword evidence="9" id="KW-0812">Transmembrane</keyword>
<organism evidence="11 12">
    <name type="scientific">Citrus x changshan-huyou</name>
    <dbReference type="NCBI Taxonomy" id="2935761"/>
    <lineage>
        <taxon>Eukaryota</taxon>
        <taxon>Viridiplantae</taxon>
        <taxon>Streptophyta</taxon>
        <taxon>Embryophyta</taxon>
        <taxon>Tracheophyta</taxon>
        <taxon>Spermatophyta</taxon>
        <taxon>Magnoliopsida</taxon>
        <taxon>eudicotyledons</taxon>
        <taxon>Gunneridae</taxon>
        <taxon>Pentapetalae</taxon>
        <taxon>rosids</taxon>
        <taxon>malvids</taxon>
        <taxon>Sapindales</taxon>
        <taxon>Rutaceae</taxon>
        <taxon>Aurantioideae</taxon>
        <taxon>Citrus</taxon>
    </lineage>
</organism>
<dbReference type="GO" id="GO:0009451">
    <property type="term" value="P:RNA modification"/>
    <property type="evidence" value="ECO:0007669"/>
    <property type="project" value="InterPro"/>
</dbReference>
<dbReference type="Pfam" id="PF13041">
    <property type="entry name" value="PPR_2"/>
    <property type="match status" value="2"/>
</dbReference>
<dbReference type="Gene3D" id="1.10.630.10">
    <property type="entry name" value="Cytochrome P450"/>
    <property type="match status" value="1"/>
</dbReference>
<evidence type="ECO:0000256" key="4">
    <source>
        <dbReference type="ARBA" id="ARBA00022737"/>
    </source>
</evidence>
<dbReference type="FunFam" id="1.25.40.10:FF:000329">
    <property type="entry name" value="Pentatricopeptide repeat-containing protein"/>
    <property type="match status" value="1"/>
</dbReference>
<reference evidence="11 12" key="1">
    <citation type="submission" date="2024-05" db="EMBL/GenBank/DDBJ databases">
        <title>Haplotype-resolved chromosome-level genome assembly of Huyou (Citrus changshanensis).</title>
        <authorList>
            <person name="Miao C."/>
            <person name="Chen W."/>
            <person name="Wu Y."/>
            <person name="Wang L."/>
            <person name="Zhao S."/>
            <person name="Grierson D."/>
            <person name="Xu C."/>
            <person name="Chen K."/>
        </authorList>
    </citation>
    <scope>NUCLEOTIDE SEQUENCE [LARGE SCALE GENOMIC DNA]</scope>
    <source>
        <strain evidence="11">01-14</strain>
        <tissue evidence="11">Leaf</tissue>
    </source>
</reference>
<feature type="repeat" description="PPR" evidence="8">
    <location>
        <begin position="812"/>
        <end position="846"/>
    </location>
</feature>
<keyword evidence="5" id="KW-0378">Hydrolase</keyword>
<name>A0AAP0QBM7_9ROSI</name>
<keyword evidence="6" id="KW-0862">Zinc</keyword>
<dbReference type="PANTHER" id="PTHR47926:SF401">
    <property type="entry name" value="PENTATRICOPEPTIDE REPEAT-CONTAINING PROTEIN"/>
    <property type="match status" value="1"/>
</dbReference>
<evidence type="ECO:0000256" key="3">
    <source>
        <dbReference type="ARBA" id="ARBA00022723"/>
    </source>
</evidence>
<dbReference type="EMBL" id="JBCGBO010000024">
    <property type="protein sequence ID" value="KAK9181671.1"/>
    <property type="molecule type" value="Genomic_DNA"/>
</dbReference>
<keyword evidence="7" id="KW-0482">Metalloprotease</keyword>
<dbReference type="Gene3D" id="1.25.40.10">
    <property type="entry name" value="Tetratricopeptide repeat domain"/>
    <property type="match status" value="4"/>
</dbReference>
<dbReference type="Pfam" id="PF20431">
    <property type="entry name" value="E_motif"/>
    <property type="match status" value="1"/>
</dbReference>
<dbReference type="Gene3D" id="3.30.2010.10">
    <property type="entry name" value="Metalloproteases ('zincins'), catalytic domain"/>
    <property type="match status" value="1"/>
</dbReference>
<dbReference type="PROSITE" id="PS51375">
    <property type="entry name" value="PPR"/>
    <property type="match status" value="4"/>
</dbReference>
<keyword evidence="2" id="KW-0645">Protease</keyword>
<feature type="repeat" description="PPR" evidence="8">
    <location>
        <begin position="949"/>
        <end position="983"/>
    </location>
</feature>
<evidence type="ECO:0000256" key="2">
    <source>
        <dbReference type="ARBA" id="ARBA00022670"/>
    </source>
</evidence>
<dbReference type="Pfam" id="PF01535">
    <property type="entry name" value="PPR"/>
    <property type="match status" value="3"/>
</dbReference>
<dbReference type="Proteomes" id="UP001428341">
    <property type="component" value="Unassembled WGS sequence"/>
</dbReference>
<feature type="repeat" description="PPR" evidence="8">
    <location>
        <begin position="781"/>
        <end position="811"/>
    </location>
</feature>
<keyword evidence="4" id="KW-0677">Repeat</keyword>
<dbReference type="GO" id="GO:0005506">
    <property type="term" value="F:iron ion binding"/>
    <property type="evidence" value="ECO:0007669"/>
    <property type="project" value="InterPro"/>
</dbReference>
<dbReference type="GO" id="GO:0004497">
    <property type="term" value="F:monooxygenase activity"/>
    <property type="evidence" value="ECO:0007669"/>
    <property type="project" value="InterPro"/>
</dbReference>
<evidence type="ECO:0000256" key="5">
    <source>
        <dbReference type="ARBA" id="ARBA00022801"/>
    </source>
</evidence>
<feature type="transmembrane region" description="Helical" evidence="9">
    <location>
        <begin position="99"/>
        <end position="117"/>
    </location>
</feature>
<evidence type="ECO:0000256" key="8">
    <source>
        <dbReference type="PROSITE-ProRule" id="PRU00708"/>
    </source>
</evidence>
<dbReference type="InterPro" id="IPR011990">
    <property type="entry name" value="TPR-like_helical_dom_sf"/>
</dbReference>
<dbReference type="PANTHER" id="PTHR47926">
    <property type="entry name" value="PENTATRICOPEPTIDE REPEAT-CONTAINING PROTEIN"/>
    <property type="match status" value="1"/>
</dbReference>
<dbReference type="InterPro" id="IPR001915">
    <property type="entry name" value="Peptidase_M48"/>
</dbReference>
<dbReference type="NCBIfam" id="TIGR00756">
    <property type="entry name" value="PPR"/>
    <property type="match status" value="3"/>
</dbReference>
<evidence type="ECO:0000256" key="9">
    <source>
        <dbReference type="SAM" id="Phobius"/>
    </source>
</evidence>
<dbReference type="GO" id="GO:0016705">
    <property type="term" value="F:oxidoreductase activity, acting on paired donors, with incorporation or reduction of molecular oxygen"/>
    <property type="evidence" value="ECO:0007669"/>
    <property type="project" value="InterPro"/>
</dbReference>
<keyword evidence="12" id="KW-1185">Reference proteome</keyword>
<dbReference type="SUPFAM" id="SSF48264">
    <property type="entry name" value="Cytochrome P450"/>
    <property type="match status" value="1"/>
</dbReference>
<sequence>MAYYRRAKAALDAFRNLSSKAVPKSPVQESCSRVYSNGSANSAKFSFGFYSYSCISQRLRNSYCNPNFNPAKRYYYVDRYHVQHFNPRGPRKWLQNPRTVFIVVVIGSGAFITLYLGNLETVPYTKRTHFVLLSKAVERQLGESQFQQMKAAFKGKILPAIHPDSVRVRLIAKDIIEALQRGLKHETVWSDMGYASTETDFVNEGRAARDTLRALSENSERGKTEGKWHQEDEILDDKWVQQSRKKGQEKGLQSATSHLDGLNWEVLVVNEPVINAFCLPGGKIVVFTGLLEHFRTDAEIATIIGHEVAHAVARHAAEGITKNLWFAILQLILYQFVMPDVVNTMSTLFLRLPFSRKMEMEADYIGLLLIASSGYDPRVAPKVYEKLGQIAGDSKLRDYLSTHPSGKKRAQLLAQAKVMEEALAIYREVRAGYGIEVFGFCPSRGQEIYDDDVFWPWRMMHSASHGSLNPSPVSMSKKLQMVSYSLLNSPAKISPPNKESTKLILRNAIDECKSMRELKEIHTQIIKSPCLQTNDHHSLITRLLFFCALSVSGSLSYATNVFSHIKRPDLYAYNIMIRANACKSSETNGTHSGKCLKLYKQMLCTGISPDCLTFPFLLKECTKRLDGLVGASVYGQAVKFGVCDDVFVQNSVISLFMACGFVTSARMLFDEMSNRDVVSWNAMIIGYLRSGDLDVALDLFRRMKKRNIFSWNSIITGFVQGGRAREALELFQEMQSSSVEEMVKPDKITIASVLSACAYLGAIDHGKWVHGYLRRSGLDCDVVIGTALVDMYGKCGCVERAYGVFKEMPKKDTLAWTAMISVFALNGYGKEAFDTFREMEAEGVRPNHVTFVGLLSACAHSGLVEKGRWCFVMMRHVYLMEPHVYHYACMIDILSRAGLFSEAERLIRSMPMEPDVFVWGALLGGCQMHGNVELGEKVAQYLIDLDPLNHAFYVNLCDMYAKAGRFDDVKKTRNLMQERGIRKEVPSCSLVEVDGVVHEFSMKGSPKVVKEELVLILNGLNKIMKNGGYGQYIRGLSMEAQGDYNWNLMRDLFGDGIFAVDGDKWRHQRKLASYEFSTKILRDFSSAVFRANAEKLTSKFSVAAAAKQAIDMQDVLLKSSLDSIFKVGFGVELNSLSGSDDFGNQFTKAFDDSNFIVYCRYVDVFWKLKRYLNIGMEASLKRNIKLIDNFIFELIRCKREQMKNVELDVSNFFLNTDAFFYI</sequence>
<evidence type="ECO:0000313" key="11">
    <source>
        <dbReference type="EMBL" id="KAK9181671.1"/>
    </source>
</evidence>
<dbReference type="Pfam" id="PF00067">
    <property type="entry name" value="p450"/>
    <property type="match status" value="1"/>
</dbReference>
<accession>A0AAP0QBM7</accession>
<dbReference type="GO" id="GO:0004222">
    <property type="term" value="F:metalloendopeptidase activity"/>
    <property type="evidence" value="ECO:0007669"/>
    <property type="project" value="InterPro"/>
</dbReference>
<dbReference type="InterPro" id="IPR002885">
    <property type="entry name" value="PPR_rpt"/>
</dbReference>
<protein>
    <recommendedName>
        <fullName evidence="10">Peptidase M48 domain-containing protein</fullName>
    </recommendedName>
</protein>
<proteinExistence type="predicted"/>
<dbReference type="GO" id="GO:0003723">
    <property type="term" value="F:RNA binding"/>
    <property type="evidence" value="ECO:0007669"/>
    <property type="project" value="InterPro"/>
</dbReference>
<dbReference type="InterPro" id="IPR046960">
    <property type="entry name" value="PPR_At4g14850-like_plant"/>
</dbReference>
<keyword evidence="9" id="KW-1133">Transmembrane helix</keyword>
<dbReference type="AlphaFoldDB" id="A0AAP0QBM7"/>
<keyword evidence="9" id="KW-0472">Membrane</keyword>
<comment type="caution">
    <text evidence="11">The sequence shown here is derived from an EMBL/GenBank/DDBJ whole genome shotgun (WGS) entry which is preliminary data.</text>
</comment>
<evidence type="ECO:0000256" key="7">
    <source>
        <dbReference type="ARBA" id="ARBA00023049"/>
    </source>
</evidence>
<dbReference type="InterPro" id="IPR036396">
    <property type="entry name" value="Cyt_P450_sf"/>
</dbReference>
<dbReference type="GO" id="GO:0020037">
    <property type="term" value="F:heme binding"/>
    <property type="evidence" value="ECO:0007669"/>
    <property type="project" value="InterPro"/>
</dbReference>
<dbReference type="CDD" id="cd07331">
    <property type="entry name" value="M48C_Oma1_like"/>
    <property type="match status" value="1"/>
</dbReference>
<evidence type="ECO:0000256" key="1">
    <source>
        <dbReference type="ARBA" id="ARBA00001947"/>
    </source>
</evidence>
<gene>
    <name evidence="11" type="ORF">WN944_024810</name>
</gene>
<feature type="repeat" description="PPR" evidence="8">
    <location>
        <begin position="676"/>
        <end position="710"/>
    </location>
</feature>
<evidence type="ECO:0000256" key="6">
    <source>
        <dbReference type="ARBA" id="ARBA00022833"/>
    </source>
</evidence>
<keyword evidence="3" id="KW-0479">Metal-binding</keyword>